<keyword evidence="1" id="KW-0472">Membrane</keyword>
<sequence length="177" mass="18923">MGCTASSLRILPGVGRLKLLTHYVFSTGLLALAATSMGAAFPSALFISLITSVMGNSIIDGLGHEERGGYVRRTPLTHTVPRSIAWGAVPGIIISLLLAYGSQWRVTPLAVIVLLSNLLLGPSHMFLDAFTERGIYVKRRGRWVRFAIAHISYGNSLANGAAMIVGSLMLFAAFSVH</sequence>
<reference evidence="2" key="1">
    <citation type="journal article" date="2014" name="Int. J. Syst. Evol. Microbiol.">
        <title>Complete genome sequence of Corynebacterium casei LMG S-19264T (=DSM 44701T), isolated from a smear-ripened cheese.</title>
        <authorList>
            <consortium name="US DOE Joint Genome Institute (JGI-PGF)"/>
            <person name="Walter F."/>
            <person name="Albersmeier A."/>
            <person name="Kalinowski J."/>
            <person name="Ruckert C."/>
        </authorList>
    </citation>
    <scope>NUCLEOTIDE SEQUENCE</scope>
    <source>
        <strain evidence="2">JCM 10088</strain>
    </source>
</reference>
<feature type="transmembrane region" description="Helical" evidence="1">
    <location>
        <begin position="151"/>
        <end position="174"/>
    </location>
</feature>
<evidence type="ECO:0000313" key="3">
    <source>
        <dbReference type="Proteomes" id="UP000610960"/>
    </source>
</evidence>
<dbReference type="InterPro" id="IPR009705">
    <property type="entry name" value="DUF1286"/>
</dbReference>
<organism evidence="2 3">
    <name type="scientific">Thermocladium modestius</name>
    <dbReference type="NCBI Taxonomy" id="62609"/>
    <lineage>
        <taxon>Archaea</taxon>
        <taxon>Thermoproteota</taxon>
        <taxon>Thermoprotei</taxon>
        <taxon>Thermoproteales</taxon>
        <taxon>Thermoproteaceae</taxon>
        <taxon>Thermocladium</taxon>
    </lineage>
</organism>
<protein>
    <recommendedName>
        <fullName evidence="4">DUF1286 domain-containing protein</fullName>
    </recommendedName>
</protein>
<feature type="transmembrane region" description="Helical" evidence="1">
    <location>
        <begin position="20"/>
        <end position="39"/>
    </location>
</feature>
<dbReference type="EMBL" id="BMNL01000001">
    <property type="protein sequence ID" value="GGP19831.1"/>
    <property type="molecule type" value="Genomic_DNA"/>
</dbReference>
<comment type="caution">
    <text evidence="2">The sequence shown here is derived from an EMBL/GenBank/DDBJ whole genome shotgun (WGS) entry which is preliminary data.</text>
</comment>
<dbReference type="Pfam" id="PF06939">
    <property type="entry name" value="DUF1286"/>
    <property type="match status" value="1"/>
</dbReference>
<keyword evidence="1" id="KW-1133">Transmembrane helix</keyword>
<evidence type="ECO:0000256" key="1">
    <source>
        <dbReference type="SAM" id="Phobius"/>
    </source>
</evidence>
<evidence type="ECO:0000313" key="2">
    <source>
        <dbReference type="EMBL" id="GGP19831.1"/>
    </source>
</evidence>
<name>A0A830GSV2_9CREN</name>
<keyword evidence="1" id="KW-0812">Transmembrane</keyword>
<reference evidence="2" key="2">
    <citation type="submission" date="2020-09" db="EMBL/GenBank/DDBJ databases">
        <authorList>
            <person name="Sun Q."/>
            <person name="Ohkuma M."/>
        </authorList>
    </citation>
    <scope>NUCLEOTIDE SEQUENCE</scope>
    <source>
        <strain evidence="2">JCM 10088</strain>
    </source>
</reference>
<evidence type="ECO:0008006" key="4">
    <source>
        <dbReference type="Google" id="ProtNLM"/>
    </source>
</evidence>
<keyword evidence="3" id="KW-1185">Reference proteome</keyword>
<dbReference type="Proteomes" id="UP000610960">
    <property type="component" value="Unassembled WGS sequence"/>
</dbReference>
<proteinExistence type="predicted"/>
<feature type="transmembrane region" description="Helical" evidence="1">
    <location>
        <begin position="109"/>
        <end position="130"/>
    </location>
</feature>
<dbReference type="AlphaFoldDB" id="A0A830GSV2"/>
<feature type="transmembrane region" description="Helical" evidence="1">
    <location>
        <begin position="84"/>
        <end position="103"/>
    </location>
</feature>
<accession>A0A830GSV2</accession>
<gene>
    <name evidence="2" type="ORF">GCM10007981_05100</name>
</gene>